<dbReference type="SMART" id="SM00849">
    <property type="entry name" value="Lactamase_B"/>
    <property type="match status" value="1"/>
</dbReference>
<dbReference type="InterPro" id="IPR001279">
    <property type="entry name" value="Metallo-B-lactamas"/>
</dbReference>
<reference evidence="3" key="2">
    <citation type="submission" date="2020-09" db="EMBL/GenBank/DDBJ databases">
        <authorList>
            <person name="Sun Q."/>
            <person name="Zhou Y."/>
        </authorList>
    </citation>
    <scope>NUCLEOTIDE SEQUENCE</scope>
    <source>
        <strain evidence="3">CGMCC 1.15371</strain>
    </source>
</reference>
<dbReference type="CDD" id="cd07716">
    <property type="entry name" value="RNaseZ_short-form-like_MBL-fold"/>
    <property type="match status" value="1"/>
</dbReference>
<dbReference type="EMBL" id="BMIR01000010">
    <property type="protein sequence ID" value="GGE44598.1"/>
    <property type="molecule type" value="Genomic_DNA"/>
</dbReference>
<dbReference type="Gene3D" id="3.60.15.10">
    <property type="entry name" value="Ribonuclease Z/Hydroxyacylglutathione hydrolase-like"/>
    <property type="match status" value="1"/>
</dbReference>
<dbReference type="PANTHER" id="PTHR46018:SF4">
    <property type="entry name" value="METALLO-HYDROLASE YHFI-RELATED"/>
    <property type="match status" value="1"/>
</dbReference>
<organism evidence="3 4">
    <name type="scientific">Pullulanibacillus camelliae</name>
    <dbReference type="NCBI Taxonomy" id="1707096"/>
    <lineage>
        <taxon>Bacteria</taxon>
        <taxon>Bacillati</taxon>
        <taxon>Bacillota</taxon>
        <taxon>Bacilli</taxon>
        <taxon>Bacillales</taxon>
        <taxon>Sporolactobacillaceae</taxon>
        <taxon>Pullulanibacillus</taxon>
    </lineage>
</organism>
<dbReference type="Proteomes" id="UP000628775">
    <property type="component" value="Unassembled WGS sequence"/>
</dbReference>
<sequence>MKWTVVGFWGGHPEQGEATSAYLLEEEDYTLLIDCGSGVLAQLPKYVPISQLDAVILSHFHFDHVADIGPLQYAKHVEKYIGNPKGVLPIYAHQLEPDKFRTLTYEEATKGIPYDLGKALQVGPFTITFLKTEHPAPCAAMAITDERKKIVFTADTSFFPDLIPFAKHADLLVAECSLYKGVDGKPMGHLNAEDVGFIAKQAEVKELLLSHLPHYGNHQELVEQAKVEFKGTLSLAQSGWSWEA</sequence>
<dbReference type="Pfam" id="PF12706">
    <property type="entry name" value="Lactamase_B_2"/>
    <property type="match status" value="1"/>
</dbReference>
<dbReference type="InterPro" id="IPR036866">
    <property type="entry name" value="RibonucZ/Hydroxyglut_hydro"/>
</dbReference>
<dbReference type="AlphaFoldDB" id="A0A8J2YIB4"/>
<evidence type="ECO:0000259" key="2">
    <source>
        <dbReference type="SMART" id="SM00849"/>
    </source>
</evidence>
<accession>A0A8J2YIB4</accession>
<proteinExistence type="predicted"/>
<dbReference type="GO" id="GO:0042781">
    <property type="term" value="F:3'-tRNA processing endoribonuclease activity"/>
    <property type="evidence" value="ECO:0007669"/>
    <property type="project" value="TreeGrafter"/>
</dbReference>
<keyword evidence="4" id="KW-1185">Reference proteome</keyword>
<evidence type="ECO:0000256" key="1">
    <source>
        <dbReference type="ARBA" id="ARBA00022833"/>
    </source>
</evidence>
<feature type="domain" description="Metallo-beta-lactamase" evidence="2">
    <location>
        <begin position="18"/>
        <end position="211"/>
    </location>
</feature>
<dbReference type="RefSeq" id="WP_188694196.1">
    <property type="nucleotide sequence ID" value="NZ_BMIR01000010.1"/>
</dbReference>
<dbReference type="PANTHER" id="PTHR46018">
    <property type="entry name" value="ZINC PHOSPHODIESTERASE ELAC PROTEIN 1"/>
    <property type="match status" value="1"/>
</dbReference>
<keyword evidence="1" id="KW-0862">Zinc</keyword>
<protein>
    <recommendedName>
        <fullName evidence="2">Metallo-beta-lactamase domain-containing protein</fullName>
    </recommendedName>
</protein>
<name>A0A8J2YIB4_9BACL</name>
<evidence type="ECO:0000313" key="3">
    <source>
        <dbReference type="EMBL" id="GGE44598.1"/>
    </source>
</evidence>
<evidence type="ECO:0000313" key="4">
    <source>
        <dbReference type="Proteomes" id="UP000628775"/>
    </source>
</evidence>
<dbReference type="SUPFAM" id="SSF56281">
    <property type="entry name" value="Metallo-hydrolase/oxidoreductase"/>
    <property type="match status" value="1"/>
</dbReference>
<comment type="caution">
    <text evidence="3">The sequence shown here is derived from an EMBL/GenBank/DDBJ whole genome shotgun (WGS) entry which is preliminary data.</text>
</comment>
<gene>
    <name evidence="3" type="primary">yhfI</name>
    <name evidence="3" type="ORF">GCM10011391_24250</name>
</gene>
<reference evidence="3" key="1">
    <citation type="journal article" date="2014" name="Int. J. Syst. Evol. Microbiol.">
        <title>Complete genome sequence of Corynebacterium casei LMG S-19264T (=DSM 44701T), isolated from a smear-ripened cheese.</title>
        <authorList>
            <consortium name="US DOE Joint Genome Institute (JGI-PGF)"/>
            <person name="Walter F."/>
            <person name="Albersmeier A."/>
            <person name="Kalinowski J."/>
            <person name="Ruckert C."/>
        </authorList>
    </citation>
    <scope>NUCLEOTIDE SEQUENCE</scope>
    <source>
        <strain evidence="3">CGMCC 1.15371</strain>
    </source>
</reference>